<proteinExistence type="predicted"/>
<feature type="compositionally biased region" description="Gly residues" evidence="1">
    <location>
        <begin position="268"/>
        <end position="279"/>
    </location>
</feature>
<gene>
    <name evidence="2" type="ORF">D9C73_016260</name>
</gene>
<evidence type="ECO:0000256" key="1">
    <source>
        <dbReference type="SAM" id="MobiDB-lite"/>
    </source>
</evidence>
<protein>
    <submittedName>
        <fullName evidence="2">Uncharacterized protein</fullName>
    </submittedName>
</protein>
<dbReference type="Proteomes" id="UP000298787">
    <property type="component" value="Chromosome 14"/>
</dbReference>
<keyword evidence="3" id="KW-1185">Reference proteome</keyword>
<dbReference type="PANTHER" id="PTHR24417">
    <property type="entry name" value="SERINE/THREONINE-PROTEIN KINASE LMTK1"/>
    <property type="match status" value="1"/>
</dbReference>
<dbReference type="STRING" id="240159.A0A4U5V4I3"/>
<feature type="region of interest" description="Disordered" evidence="1">
    <location>
        <begin position="461"/>
        <end position="480"/>
    </location>
</feature>
<organism evidence="2 3">
    <name type="scientific">Collichthys lucidus</name>
    <name type="common">Big head croaker</name>
    <name type="synonym">Sciaena lucida</name>
    <dbReference type="NCBI Taxonomy" id="240159"/>
    <lineage>
        <taxon>Eukaryota</taxon>
        <taxon>Metazoa</taxon>
        <taxon>Chordata</taxon>
        <taxon>Craniata</taxon>
        <taxon>Vertebrata</taxon>
        <taxon>Euteleostomi</taxon>
        <taxon>Actinopterygii</taxon>
        <taxon>Neopterygii</taxon>
        <taxon>Teleostei</taxon>
        <taxon>Neoteleostei</taxon>
        <taxon>Acanthomorphata</taxon>
        <taxon>Eupercaria</taxon>
        <taxon>Sciaenidae</taxon>
        <taxon>Collichthys</taxon>
    </lineage>
</organism>
<feature type="compositionally biased region" description="Basic and acidic residues" evidence="1">
    <location>
        <begin position="101"/>
        <end position="110"/>
    </location>
</feature>
<sequence>MRAKGKDDTQTEAIYAQVTKRAKKSEIKISMRPEIPILHIGSNKQPLKADSQEGNADHCQSGEFVFSEIMPKNGLLHNQTLSCQKEAEECTDGPALPARGEQTDLLERPPPELTESVNESNTVLLRENKSLITNETDSQKAAIIGNGEIMKDKLQASSPERGDQTCGKTDITSHDPDCSDKVSAVDSELVAADLSSQNDENLPQHNDTDEEKHCHIAQKAPTPAGTPTTPDWDPSTDVSLITPTDSGLSPMTSNSADCLTPSDSWMSSGGGGVGNGGWRALGNETPHRDSAYFSDSDWEGDGLNRRSSDGLITPRQSSGRGGDRGTLTGIEENTEEEGEMGEKSPLKNSIQMSEKTTIESVLGSNDPETAVSHLDDESLKGLPHSGEYPIDNHFTGGIIAQIADSAENDLNLHSKTIAEANVLIESVSDSQSKDCVLRPNNNDYTCATEMDIDLTALNSLKRGNDTEESVPPTQSDNRESRLSKLYGVQTTDAALSDEPLSVVEPSDDGKSVYDEVSGLMCPSWAEAGAEEAERREERPGLDHNELGLRNLRCLDGSEDKKVTTETEKQLAAAELSNAMKEKSPLRGTASRMELS</sequence>
<feature type="compositionally biased region" description="Low complexity" evidence="1">
    <location>
        <begin position="220"/>
        <end position="237"/>
    </location>
</feature>
<feature type="region of interest" description="Disordered" evidence="1">
    <location>
        <begin position="144"/>
        <end position="351"/>
    </location>
</feature>
<feature type="compositionally biased region" description="Polar residues" evidence="1">
    <location>
        <begin position="238"/>
        <end position="267"/>
    </location>
</feature>
<dbReference type="GO" id="GO:0004672">
    <property type="term" value="F:protein kinase activity"/>
    <property type="evidence" value="ECO:0007669"/>
    <property type="project" value="TreeGrafter"/>
</dbReference>
<dbReference type="AlphaFoldDB" id="A0A4U5V4I3"/>
<accession>A0A4U5V4I3</accession>
<dbReference type="EMBL" id="CM014091">
    <property type="protein sequence ID" value="TKS82151.1"/>
    <property type="molecule type" value="Genomic_DNA"/>
</dbReference>
<feature type="compositionally biased region" description="Polar residues" evidence="1">
    <location>
        <begin position="194"/>
        <end position="205"/>
    </location>
</feature>
<evidence type="ECO:0000313" key="2">
    <source>
        <dbReference type="EMBL" id="TKS82151.1"/>
    </source>
</evidence>
<name>A0A4U5V4I3_COLLU</name>
<feature type="compositionally biased region" description="Basic and acidic residues" evidence="1">
    <location>
        <begin position="171"/>
        <end position="180"/>
    </location>
</feature>
<reference evidence="2 3" key="1">
    <citation type="submission" date="2019-01" db="EMBL/GenBank/DDBJ databases">
        <title>Genome Assembly of Collichthys lucidus.</title>
        <authorList>
            <person name="Cai M."/>
            <person name="Xiao S."/>
        </authorList>
    </citation>
    <scope>NUCLEOTIDE SEQUENCE [LARGE SCALE GENOMIC DNA]</scope>
    <source>
        <strain evidence="2">JT15FE1705JMU</strain>
        <tissue evidence="2">Muscle</tissue>
    </source>
</reference>
<evidence type="ECO:0000313" key="3">
    <source>
        <dbReference type="Proteomes" id="UP000298787"/>
    </source>
</evidence>
<dbReference type="PANTHER" id="PTHR24417:SF2">
    <property type="entry name" value="SERINE_THREONINE-PROTEIN KINASE LMTK3"/>
    <property type="match status" value="1"/>
</dbReference>
<feature type="region of interest" description="Disordered" evidence="1">
    <location>
        <begin position="88"/>
        <end position="120"/>
    </location>
</feature>
<feature type="region of interest" description="Disordered" evidence="1">
    <location>
        <begin position="572"/>
        <end position="595"/>
    </location>
</feature>